<proteinExistence type="predicted"/>
<name>A0A1B8GBG7_9PEZI</name>
<evidence type="ECO:0000256" key="1">
    <source>
        <dbReference type="SAM" id="MobiDB-lite"/>
    </source>
</evidence>
<evidence type="ECO:0000313" key="2">
    <source>
        <dbReference type="EMBL" id="OBT93176.2"/>
    </source>
</evidence>
<feature type="compositionally biased region" description="Polar residues" evidence="1">
    <location>
        <begin position="168"/>
        <end position="177"/>
    </location>
</feature>
<feature type="region of interest" description="Disordered" evidence="1">
    <location>
        <begin position="167"/>
        <end position="293"/>
    </location>
</feature>
<accession>A0A1B8GBG7</accession>
<dbReference type="AlphaFoldDB" id="A0A1B8GBG7"/>
<sequence>MFVAMGDPLYPSQYERIPNYEGFTPQSAVCDLYHSQGRDGLGILYSQYDQVSSFNLPLIYDSTLTTPVSLGADSPVLASKPASSTIHWGREQSQMNYPMRDNRAIFSHNQNNNRMKSNAKDSTLSLQVPQSLNGDHGLGFPTYNMFDSPQIPCPPTPYFGSFGVSGAQVASPTPSLPSNVHSASQLSSASTPSMHHSIPLGQNNAPILIAPTPGQLRPSKRSHDSPIKTEQQHHGMPYHSRPLQQHEQSPNHFNPPIKRESPPLSLSSQKRRKQSDPMTPVFNQPHRMPSSDASAVEFHGSQSRFKPLAGNTQSPQPVMTEEEEFLIHLRKDREPKPDWKTTVEEFKAHTGKEFRIPALQMRYSRLNERLRVWSAKDVSAAQHSEDVVAWGHDDDFQVYVN</sequence>
<dbReference type="GeneID" id="28842582"/>
<feature type="compositionally biased region" description="Low complexity" evidence="1">
    <location>
        <begin position="178"/>
        <end position="193"/>
    </location>
</feature>
<reference evidence="3" key="2">
    <citation type="journal article" date="2018" name="Nat. Commun.">
        <title>Extreme sensitivity to ultraviolet light in the fungal pathogen causing white-nose syndrome of bats.</title>
        <authorList>
            <person name="Palmer J.M."/>
            <person name="Drees K.P."/>
            <person name="Foster J.T."/>
            <person name="Lindner D.L."/>
        </authorList>
    </citation>
    <scope>NUCLEOTIDE SEQUENCE [LARGE SCALE GENOMIC DNA]</scope>
    <source>
        <strain evidence="3">UAMH 10579</strain>
    </source>
</reference>
<dbReference type="Proteomes" id="UP000091956">
    <property type="component" value="Unassembled WGS sequence"/>
</dbReference>
<evidence type="ECO:0000313" key="3">
    <source>
        <dbReference type="Proteomes" id="UP000091956"/>
    </source>
</evidence>
<dbReference type="RefSeq" id="XP_059319387.1">
    <property type="nucleotide sequence ID" value="XM_059464040.1"/>
</dbReference>
<dbReference type="EMBL" id="KV460257">
    <property type="protein sequence ID" value="OBT93176.2"/>
    <property type="molecule type" value="Genomic_DNA"/>
</dbReference>
<protein>
    <submittedName>
        <fullName evidence="2">Uncharacterized protein</fullName>
    </submittedName>
</protein>
<organism evidence="2 3">
    <name type="scientific">Pseudogymnoascus verrucosus</name>
    <dbReference type="NCBI Taxonomy" id="342668"/>
    <lineage>
        <taxon>Eukaryota</taxon>
        <taxon>Fungi</taxon>
        <taxon>Dikarya</taxon>
        <taxon>Ascomycota</taxon>
        <taxon>Pezizomycotina</taxon>
        <taxon>Leotiomycetes</taxon>
        <taxon>Thelebolales</taxon>
        <taxon>Thelebolaceae</taxon>
        <taxon>Pseudogymnoascus</taxon>
    </lineage>
</organism>
<feature type="compositionally biased region" description="Polar residues" evidence="1">
    <location>
        <begin position="242"/>
        <end position="252"/>
    </location>
</feature>
<feature type="compositionally biased region" description="Basic and acidic residues" evidence="1">
    <location>
        <begin position="221"/>
        <end position="233"/>
    </location>
</feature>
<gene>
    <name evidence="2" type="ORF">VE01_09196</name>
</gene>
<reference evidence="2 3" key="1">
    <citation type="submission" date="2016-03" db="EMBL/GenBank/DDBJ databases">
        <title>Comparative genomics of Pseudogymnoascus destructans, the fungus causing white-nose syndrome of bats.</title>
        <authorList>
            <person name="Palmer J.M."/>
            <person name="Drees K.P."/>
            <person name="Foster J.T."/>
            <person name="Lindner D.L."/>
        </authorList>
    </citation>
    <scope>NUCLEOTIDE SEQUENCE [LARGE SCALE GENOMIC DNA]</scope>
    <source>
        <strain evidence="2 3">UAMH 10579</strain>
    </source>
</reference>
<keyword evidence="3" id="KW-1185">Reference proteome</keyword>